<feature type="transmembrane region" description="Helical" evidence="3">
    <location>
        <begin position="337"/>
        <end position="354"/>
    </location>
</feature>
<accession>C8V5M8</accession>
<dbReference type="KEGG" id="ani:ANIA_04036"/>
<dbReference type="GO" id="GO:0005096">
    <property type="term" value="F:GTPase activator activity"/>
    <property type="evidence" value="ECO:0000318"/>
    <property type="project" value="GO_Central"/>
</dbReference>
<dbReference type="FunFam" id="1.10.472.80:FF:000060">
    <property type="entry name" value="TBC domain protein, putative"/>
    <property type="match status" value="1"/>
</dbReference>
<dbReference type="eggNOG" id="KOG2595">
    <property type="taxonomic scope" value="Eukaryota"/>
</dbReference>
<dbReference type="OrthoDB" id="206700at2759"/>
<keyword evidence="1" id="KW-0343">GTPase activation</keyword>
<accession>Q5B5Z4</accession>
<reference evidence="6" key="2">
    <citation type="journal article" date="2009" name="Fungal Genet. Biol.">
        <title>The 2008 update of the Aspergillus nidulans genome annotation: a community effort.</title>
        <authorList>
            <person name="Wortman J.R."/>
            <person name="Gilsenan J.M."/>
            <person name="Joardar V."/>
            <person name="Deegan J."/>
            <person name="Clutterbuck J."/>
            <person name="Andersen M.R."/>
            <person name="Archer D."/>
            <person name="Bencina M."/>
            <person name="Braus G."/>
            <person name="Coutinho P."/>
            <person name="von Dohren H."/>
            <person name="Doonan J."/>
            <person name="Driessen A.J."/>
            <person name="Durek P."/>
            <person name="Espeso E."/>
            <person name="Fekete E."/>
            <person name="Flipphi M."/>
            <person name="Estrada C.G."/>
            <person name="Geysens S."/>
            <person name="Goldman G."/>
            <person name="de Groot P.W."/>
            <person name="Hansen K."/>
            <person name="Harris S.D."/>
            <person name="Heinekamp T."/>
            <person name="Helmstaedt K."/>
            <person name="Henrissat B."/>
            <person name="Hofmann G."/>
            <person name="Homan T."/>
            <person name="Horio T."/>
            <person name="Horiuchi H."/>
            <person name="James S."/>
            <person name="Jones M."/>
            <person name="Karaffa L."/>
            <person name="Karanyi Z."/>
            <person name="Kato M."/>
            <person name="Keller N."/>
            <person name="Kelly D.E."/>
            <person name="Kiel J.A."/>
            <person name="Kim J.M."/>
            <person name="van der Klei I.J."/>
            <person name="Klis F.M."/>
            <person name="Kovalchuk A."/>
            <person name="Krasevec N."/>
            <person name="Kubicek C.P."/>
            <person name="Liu B."/>
            <person name="Maccabe A."/>
            <person name="Meyer V."/>
            <person name="Mirabito P."/>
            <person name="Miskei M."/>
            <person name="Mos M."/>
            <person name="Mullins J."/>
            <person name="Nelson D.R."/>
            <person name="Nielsen J."/>
            <person name="Oakley B.R."/>
            <person name="Osmani S.A."/>
            <person name="Pakula T."/>
            <person name="Paszewski A."/>
            <person name="Paulsen I."/>
            <person name="Pilsyk S."/>
            <person name="Pocsi I."/>
            <person name="Punt P.J."/>
            <person name="Ram A.F."/>
            <person name="Ren Q."/>
            <person name="Robellet X."/>
            <person name="Robson G."/>
            <person name="Seiboth B."/>
            <person name="van Solingen P."/>
            <person name="Specht T."/>
            <person name="Sun J."/>
            <person name="Taheri-Talesh N."/>
            <person name="Takeshita N."/>
            <person name="Ussery D."/>
            <person name="vanKuyk P.A."/>
            <person name="Visser H."/>
            <person name="van de Vondervoort P.J."/>
            <person name="de Vries R.P."/>
            <person name="Walton J."/>
            <person name="Xiang X."/>
            <person name="Xiong Y."/>
            <person name="Zeng A.P."/>
            <person name="Brandt B.W."/>
            <person name="Cornell M.J."/>
            <person name="van den Hondel C.A."/>
            <person name="Visser J."/>
            <person name="Oliver S.G."/>
            <person name="Turner G."/>
        </authorList>
    </citation>
    <scope>GENOME REANNOTATION</scope>
    <source>
        <strain evidence="6">FGSC A4 / ATCC 38163 / CBS 112.46 / NRRL 194 / M139</strain>
    </source>
</reference>
<dbReference type="FunCoup" id="Q5B5Z4">
    <property type="interactions" value="62"/>
</dbReference>
<dbReference type="InterPro" id="IPR035969">
    <property type="entry name" value="Rab-GAP_TBC_sf"/>
</dbReference>
<dbReference type="InterPro" id="IPR045913">
    <property type="entry name" value="TBC20/Gyp8-like"/>
</dbReference>
<dbReference type="EMBL" id="BN001302">
    <property type="protein sequence ID" value="CBF74837.1"/>
    <property type="molecule type" value="Genomic_DNA"/>
</dbReference>
<sequence>MSNRSAYQSSERGSSETDAVTDELVHSSNDDLARINKKAEEIRTACELRDIDALVSHATSEGGFLRDELRQLAWPILLQSDKDTENILSKGSSLPPHRDEEQVQLDVKRSFVYYPECYHDIVQVILLVMGEERSAPAVARLSLFRIRDYMLPSLSPAVKHLQLIPAIIETADKALAQRLSDIRPFFALSATLTLYAHDIQEYSDIARLFDFLLAWEPVVSIYLFVAIVLSRRKELLEIPADEPEMLHYTLSKLPQPLDIEGLISRAVRLFRDYPPESLPFGAWRRISSYSVLKTTRAIMRTQSMNTALEIFQKHTKQLRNEERREQFIGFLWSHRRTIGSVAVAVFVGVMSVWIRKRGFDNTILSYFDHFRAAFHGRF</sequence>
<dbReference type="Proteomes" id="UP000000560">
    <property type="component" value="Chromosome II"/>
</dbReference>
<dbReference type="InParanoid" id="Q5B5Z4"/>
<reference evidence="6" key="1">
    <citation type="journal article" date="2005" name="Nature">
        <title>Sequencing of Aspergillus nidulans and comparative analysis with A. fumigatus and A. oryzae.</title>
        <authorList>
            <person name="Galagan J.E."/>
            <person name="Calvo S.E."/>
            <person name="Cuomo C."/>
            <person name="Ma L.J."/>
            <person name="Wortman J.R."/>
            <person name="Batzoglou S."/>
            <person name="Lee S.I."/>
            <person name="Basturkmen M."/>
            <person name="Spevak C.C."/>
            <person name="Clutterbuck J."/>
            <person name="Kapitonov V."/>
            <person name="Jurka J."/>
            <person name="Scazzocchio C."/>
            <person name="Farman M."/>
            <person name="Butler J."/>
            <person name="Purcell S."/>
            <person name="Harris S."/>
            <person name="Braus G.H."/>
            <person name="Draht O."/>
            <person name="Busch S."/>
            <person name="D'Enfert C."/>
            <person name="Bouchier C."/>
            <person name="Goldman G.H."/>
            <person name="Bell-Pedersen D."/>
            <person name="Griffiths-Jones S."/>
            <person name="Doonan J.H."/>
            <person name="Yu J."/>
            <person name="Vienken K."/>
            <person name="Pain A."/>
            <person name="Freitag M."/>
            <person name="Selker E.U."/>
            <person name="Archer D.B."/>
            <person name="Penalva M.A."/>
            <person name="Oakley B.R."/>
            <person name="Momany M."/>
            <person name="Tanaka T."/>
            <person name="Kumagai T."/>
            <person name="Asai K."/>
            <person name="Machida M."/>
            <person name="Nierman W.C."/>
            <person name="Denning D.W."/>
            <person name="Caddick M."/>
            <person name="Hynes M."/>
            <person name="Paoletti M."/>
            <person name="Fischer R."/>
            <person name="Miller B."/>
            <person name="Dyer P."/>
            <person name="Sachs M.S."/>
            <person name="Osmani S.A."/>
            <person name="Birren B.W."/>
        </authorList>
    </citation>
    <scope>NUCLEOTIDE SEQUENCE [LARGE SCALE GENOMIC DNA]</scope>
    <source>
        <strain evidence="6">FGSC A4 / ATCC 38163 / CBS 112.46 / NRRL 194 / M139</strain>
    </source>
</reference>
<feature type="compositionally biased region" description="Polar residues" evidence="2">
    <location>
        <begin position="1"/>
        <end position="18"/>
    </location>
</feature>
<dbReference type="HOGENOM" id="CLU_039465_0_1_1"/>
<proteinExistence type="predicted"/>
<gene>
    <name evidence="5" type="ORF">ANIA_04036</name>
</gene>
<evidence type="ECO:0000256" key="2">
    <source>
        <dbReference type="SAM" id="MobiDB-lite"/>
    </source>
</evidence>
<dbReference type="Gene3D" id="1.10.8.1310">
    <property type="match status" value="1"/>
</dbReference>
<evidence type="ECO:0000259" key="4">
    <source>
        <dbReference type="Pfam" id="PF00566"/>
    </source>
</evidence>
<dbReference type="Pfam" id="PF00566">
    <property type="entry name" value="RabGAP-TBC"/>
    <property type="match status" value="1"/>
</dbReference>
<dbReference type="Gene3D" id="1.10.472.80">
    <property type="entry name" value="Ypt/Rab-GAP domain of gyp1p, domain 3"/>
    <property type="match status" value="1"/>
</dbReference>
<keyword evidence="3" id="KW-0812">Transmembrane</keyword>
<evidence type="ECO:0000313" key="6">
    <source>
        <dbReference type="Proteomes" id="UP000000560"/>
    </source>
</evidence>
<keyword evidence="6" id="KW-1185">Reference proteome</keyword>
<dbReference type="OMA" id="VYMFAQI"/>
<keyword evidence="3" id="KW-1133">Transmembrane helix</keyword>
<dbReference type="AlphaFoldDB" id="Q5B5Z4"/>
<evidence type="ECO:0000313" key="5">
    <source>
        <dbReference type="EMBL" id="CBF74837.1"/>
    </source>
</evidence>
<dbReference type="STRING" id="227321.Q5B5Z4"/>
<name>Q5B5Z4_EMENI</name>
<dbReference type="SUPFAM" id="SSF47923">
    <property type="entry name" value="Ypt/Rab-GAP domain of gyp1p"/>
    <property type="match status" value="2"/>
</dbReference>
<dbReference type="PANTHER" id="PTHR20913:SF7">
    <property type="entry name" value="RE60063P"/>
    <property type="match status" value="1"/>
</dbReference>
<organism evidence="5 6">
    <name type="scientific">Emericella nidulans (strain FGSC A4 / ATCC 38163 / CBS 112.46 / NRRL 194 / M139)</name>
    <name type="common">Aspergillus nidulans</name>
    <dbReference type="NCBI Taxonomy" id="227321"/>
    <lineage>
        <taxon>Eukaryota</taxon>
        <taxon>Fungi</taxon>
        <taxon>Dikarya</taxon>
        <taxon>Ascomycota</taxon>
        <taxon>Pezizomycotina</taxon>
        <taxon>Eurotiomycetes</taxon>
        <taxon>Eurotiomycetidae</taxon>
        <taxon>Eurotiales</taxon>
        <taxon>Aspergillaceae</taxon>
        <taxon>Aspergillus</taxon>
        <taxon>Aspergillus subgen. Nidulantes</taxon>
    </lineage>
</organism>
<evidence type="ECO:0000256" key="3">
    <source>
        <dbReference type="SAM" id="Phobius"/>
    </source>
</evidence>
<dbReference type="RefSeq" id="XP_661640.1">
    <property type="nucleotide sequence ID" value="XM_656548.1"/>
</dbReference>
<protein>
    <submittedName>
        <fullName evidence="5">TBC domain protein, putative (AFU_orthologue AFUA_1G04010)</fullName>
    </submittedName>
</protein>
<feature type="region of interest" description="Disordered" evidence="2">
    <location>
        <begin position="1"/>
        <end position="25"/>
    </location>
</feature>
<dbReference type="InterPro" id="IPR000195">
    <property type="entry name" value="Rab-GAP-TBC_dom"/>
</dbReference>
<dbReference type="FunFam" id="1.10.8.1310:FF:000009">
    <property type="entry name" value="TBC domain protein, putative (AFU_orthologue AFUA_1G04010)"/>
    <property type="match status" value="1"/>
</dbReference>
<dbReference type="GeneID" id="2873460"/>
<dbReference type="GO" id="GO:0005789">
    <property type="term" value="C:endoplasmic reticulum membrane"/>
    <property type="evidence" value="ECO:0000318"/>
    <property type="project" value="GO_Central"/>
</dbReference>
<keyword evidence="3" id="KW-0472">Membrane</keyword>
<evidence type="ECO:0000256" key="1">
    <source>
        <dbReference type="ARBA" id="ARBA00022468"/>
    </source>
</evidence>
<dbReference type="PANTHER" id="PTHR20913">
    <property type="entry name" value="TBC1 DOMAIN FAMILY MEMBER 20/GTPASE"/>
    <property type="match status" value="1"/>
</dbReference>
<dbReference type="GO" id="GO:0006888">
    <property type="term" value="P:endoplasmic reticulum to Golgi vesicle-mediated transport"/>
    <property type="evidence" value="ECO:0000318"/>
    <property type="project" value="GO_Central"/>
</dbReference>
<feature type="domain" description="Rab-GAP TBC" evidence="4">
    <location>
        <begin position="118"/>
        <end position="236"/>
    </location>
</feature>